<dbReference type="Gene3D" id="3.60.10.10">
    <property type="entry name" value="Endonuclease/exonuclease/phosphatase"/>
    <property type="match status" value="1"/>
</dbReference>
<keyword evidence="4 6" id="KW-0460">Magnesium</keyword>
<feature type="region of interest" description="Disordered" evidence="8">
    <location>
        <begin position="129"/>
        <end position="180"/>
    </location>
</feature>
<feature type="domain" description="Endonuclease/exonuclease/phosphatase" evidence="9">
    <location>
        <begin position="200"/>
        <end position="434"/>
    </location>
</feature>
<feature type="compositionally biased region" description="Polar residues" evidence="8">
    <location>
        <begin position="1"/>
        <end position="20"/>
    </location>
</feature>
<feature type="compositionally biased region" description="Low complexity" evidence="8">
    <location>
        <begin position="129"/>
        <end position="138"/>
    </location>
</feature>
<feature type="active site" description="Proton donor/acceptor" evidence="5">
    <location>
        <position position="353"/>
    </location>
</feature>
<evidence type="ECO:0000256" key="1">
    <source>
        <dbReference type="ARBA" id="ARBA00007092"/>
    </source>
</evidence>
<evidence type="ECO:0000313" key="10">
    <source>
        <dbReference type="EMBL" id="KAF5365422.1"/>
    </source>
</evidence>
<evidence type="ECO:0000256" key="3">
    <source>
        <dbReference type="ARBA" id="ARBA00022801"/>
    </source>
</evidence>
<organism evidence="10 11">
    <name type="scientific">Tetrapyrgos nigripes</name>
    <dbReference type="NCBI Taxonomy" id="182062"/>
    <lineage>
        <taxon>Eukaryota</taxon>
        <taxon>Fungi</taxon>
        <taxon>Dikarya</taxon>
        <taxon>Basidiomycota</taxon>
        <taxon>Agaricomycotina</taxon>
        <taxon>Agaricomycetes</taxon>
        <taxon>Agaricomycetidae</taxon>
        <taxon>Agaricales</taxon>
        <taxon>Marasmiineae</taxon>
        <taxon>Marasmiaceae</taxon>
        <taxon>Tetrapyrgos</taxon>
    </lineage>
</organism>
<evidence type="ECO:0000256" key="7">
    <source>
        <dbReference type="PIRSR" id="PIRSR604808-3"/>
    </source>
</evidence>
<evidence type="ECO:0000256" key="4">
    <source>
        <dbReference type="ARBA" id="ARBA00022842"/>
    </source>
</evidence>
<feature type="site" description="Interaction with DNA substrate" evidence="7">
    <location>
        <position position="446"/>
    </location>
</feature>
<keyword evidence="3" id="KW-0378">Hydrolase</keyword>
<feature type="binding site" evidence="6">
    <location>
        <position position="445"/>
    </location>
    <ligand>
        <name>Mg(2+)</name>
        <dbReference type="ChEBI" id="CHEBI:18420"/>
        <label>1</label>
    </ligand>
</feature>
<comment type="cofactor">
    <cofactor evidence="6">
        <name>Mg(2+)</name>
        <dbReference type="ChEBI" id="CHEBI:18420"/>
    </cofactor>
    <cofactor evidence="6">
        <name>Mn(2+)</name>
        <dbReference type="ChEBI" id="CHEBI:29035"/>
    </cofactor>
    <text evidence="6">Probably binds two magnesium or manganese ions per subunit.</text>
</comment>
<dbReference type="GO" id="GO:0005634">
    <property type="term" value="C:nucleus"/>
    <property type="evidence" value="ECO:0007669"/>
    <property type="project" value="TreeGrafter"/>
</dbReference>
<evidence type="ECO:0000256" key="6">
    <source>
        <dbReference type="PIRSR" id="PIRSR604808-2"/>
    </source>
</evidence>
<evidence type="ECO:0000259" key="9">
    <source>
        <dbReference type="Pfam" id="PF03372"/>
    </source>
</evidence>
<keyword evidence="11" id="KW-1185">Reference proteome</keyword>
<feature type="active site" evidence="5">
    <location>
        <position position="315"/>
    </location>
</feature>
<dbReference type="EMBL" id="JAACJM010000027">
    <property type="protein sequence ID" value="KAF5365422.1"/>
    <property type="molecule type" value="Genomic_DNA"/>
</dbReference>
<dbReference type="PANTHER" id="PTHR22748:SF26">
    <property type="entry name" value="ENDONUCLEASE_EXONUCLEASE_PHOSPHATASE DOMAIN-CONTAINING PROTEIN"/>
    <property type="match status" value="1"/>
</dbReference>
<reference evidence="10 11" key="1">
    <citation type="journal article" date="2020" name="ISME J.">
        <title>Uncovering the hidden diversity of litter-decomposition mechanisms in mushroom-forming fungi.</title>
        <authorList>
            <person name="Floudas D."/>
            <person name="Bentzer J."/>
            <person name="Ahren D."/>
            <person name="Johansson T."/>
            <person name="Persson P."/>
            <person name="Tunlid A."/>
        </authorList>
    </citation>
    <scope>NUCLEOTIDE SEQUENCE [LARGE SCALE GENOMIC DNA]</scope>
    <source>
        <strain evidence="10 11">CBS 291.85</strain>
    </source>
</reference>
<gene>
    <name evidence="10" type="ORF">D9758_010837</name>
</gene>
<dbReference type="GO" id="GO:0003906">
    <property type="term" value="F:DNA-(apurinic or apyrimidinic site) endonuclease activity"/>
    <property type="evidence" value="ECO:0007669"/>
    <property type="project" value="TreeGrafter"/>
</dbReference>
<feature type="site" description="Transition state stabilizer" evidence="7">
    <location>
        <position position="355"/>
    </location>
</feature>
<feature type="binding site" evidence="6">
    <location>
        <position position="353"/>
    </location>
    <ligand>
        <name>Mg(2+)</name>
        <dbReference type="ChEBI" id="CHEBI:18420"/>
        <label>1</label>
    </ligand>
</feature>
<evidence type="ECO:0000256" key="2">
    <source>
        <dbReference type="ARBA" id="ARBA00022723"/>
    </source>
</evidence>
<sequence length="523" mass="60066">MHQNPHLQEGSNSSNDTSLSDIDVDPYLLGNSQLLNPTQTQYTCNSSGSVNMNNPMYSAPHQLESQQLLNNRDNIPRSQPENSQNMQFIIDNDYWWFPTQTTDPTQRSQRTSQFVQDEDGFLHYNPQAVQSQESAAEPSESEEPDHDPLPFQNDSTQGHSQAESYHQHESSQTPQMPRWERRRQERILKKNTKAAIRIASLNIRGYGHTNTTHPTHKWRHVNQIMRDKRIGILMVQEAHLTTERVTENEHLHKQLRIFHSSDPENPTGKAGVAIVLNRRLTSTSEVKIVEVIPGRALQITTNWHKQDKFTALTIYAPNVTENDGAENKQFWEKIKQFYEIHPRIPKPDIVAGDFNIVEAGGMDRLPARSDPEDALDALDNLKIMLNLKDGWRDTYPTTKMYTYPSTRRQSNTSSQSRLDHIYVKPTVLKTAREWKIEPNGVPNADHLMVSVQVTTANAPNIGKGRWSIAPHQLKDKKLIDMILEESKEIKQKLDILLDQRTVEDNAQVLLHKWKTKTLEIAQN</sequence>
<accession>A0A8H5LQ22</accession>
<comment type="caution">
    <text evidence="10">The sequence shown here is derived from an EMBL/GenBank/DDBJ whole genome shotgun (WGS) entry which is preliminary data.</text>
</comment>
<protein>
    <recommendedName>
        <fullName evidence="9">Endonuclease/exonuclease/phosphatase domain-containing protein</fullName>
    </recommendedName>
</protein>
<feature type="binding site" evidence="6">
    <location>
        <position position="446"/>
    </location>
    <ligand>
        <name>Mg(2+)</name>
        <dbReference type="ChEBI" id="CHEBI:18420"/>
        <label>1</label>
    </ligand>
</feature>
<feature type="compositionally biased region" description="Polar residues" evidence="8">
    <location>
        <begin position="152"/>
        <end position="175"/>
    </location>
</feature>
<proteinExistence type="inferred from homology"/>
<dbReference type="Pfam" id="PF03372">
    <property type="entry name" value="Exo_endo_phos"/>
    <property type="match status" value="1"/>
</dbReference>
<dbReference type="OrthoDB" id="416119at2759"/>
<dbReference type="GO" id="GO:0008311">
    <property type="term" value="F:double-stranded DNA 3'-5' DNA exonuclease activity"/>
    <property type="evidence" value="ECO:0007669"/>
    <property type="project" value="TreeGrafter"/>
</dbReference>
<dbReference type="GO" id="GO:0006284">
    <property type="term" value="P:base-excision repair"/>
    <property type="evidence" value="ECO:0007669"/>
    <property type="project" value="TreeGrafter"/>
</dbReference>
<feature type="active site" description="Proton acceptor" evidence="5">
    <location>
        <position position="446"/>
    </location>
</feature>
<feature type="binding site" evidence="6">
    <location>
        <position position="355"/>
    </location>
    <ligand>
        <name>Mg(2+)</name>
        <dbReference type="ChEBI" id="CHEBI:18420"/>
        <label>1</label>
    </ligand>
</feature>
<evidence type="ECO:0000313" key="11">
    <source>
        <dbReference type="Proteomes" id="UP000559256"/>
    </source>
</evidence>
<feature type="binding site" evidence="6">
    <location>
        <position position="237"/>
    </location>
    <ligand>
        <name>Mg(2+)</name>
        <dbReference type="ChEBI" id="CHEBI:18420"/>
        <label>1</label>
    </ligand>
</feature>
<evidence type="ECO:0000256" key="5">
    <source>
        <dbReference type="PIRSR" id="PIRSR604808-1"/>
    </source>
</evidence>
<dbReference type="AlphaFoldDB" id="A0A8H5LQ22"/>
<feature type="region of interest" description="Disordered" evidence="8">
    <location>
        <begin position="1"/>
        <end position="24"/>
    </location>
</feature>
<evidence type="ECO:0000256" key="8">
    <source>
        <dbReference type="SAM" id="MobiDB-lite"/>
    </source>
</evidence>
<dbReference type="GO" id="GO:0046872">
    <property type="term" value="F:metal ion binding"/>
    <property type="evidence" value="ECO:0007669"/>
    <property type="project" value="UniProtKB-KW"/>
</dbReference>
<dbReference type="InterPro" id="IPR004808">
    <property type="entry name" value="AP_endonuc_1"/>
</dbReference>
<comment type="similarity">
    <text evidence="1">Belongs to the DNA repair enzymes AP/ExoA family.</text>
</comment>
<keyword evidence="6" id="KW-0464">Manganese</keyword>
<dbReference type="Proteomes" id="UP000559256">
    <property type="component" value="Unassembled WGS sequence"/>
</dbReference>
<dbReference type="SUPFAM" id="SSF56219">
    <property type="entry name" value="DNase I-like"/>
    <property type="match status" value="1"/>
</dbReference>
<name>A0A8H5LQ22_9AGAR</name>
<keyword evidence="2 6" id="KW-0479">Metal-binding</keyword>
<dbReference type="PANTHER" id="PTHR22748">
    <property type="entry name" value="AP ENDONUCLEASE"/>
    <property type="match status" value="1"/>
</dbReference>
<feature type="binding site" evidence="6">
    <location>
        <position position="202"/>
    </location>
    <ligand>
        <name>Mg(2+)</name>
        <dbReference type="ChEBI" id="CHEBI:18420"/>
        <label>1</label>
    </ligand>
</feature>
<dbReference type="InterPro" id="IPR036691">
    <property type="entry name" value="Endo/exonu/phosph_ase_sf"/>
</dbReference>
<feature type="site" description="Important for catalytic activity" evidence="7">
    <location>
        <position position="419"/>
    </location>
</feature>
<dbReference type="GO" id="GO:0008081">
    <property type="term" value="F:phosphoric diester hydrolase activity"/>
    <property type="evidence" value="ECO:0007669"/>
    <property type="project" value="TreeGrafter"/>
</dbReference>
<dbReference type="InterPro" id="IPR005135">
    <property type="entry name" value="Endo/exonuclease/phosphatase"/>
</dbReference>